<dbReference type="GO" id="GO:0005794">
    <property type="term" value="C:Golgi apparatus"/>
    <property type="evidence" value="ECO:0007669"/>
    <property type="project" value="TreeGrafter"/>
</dbReference>
<comment type="caution">
    <text evidence="1">The sequence shown here is derived from an EMBL/GenBank/DDBJ whole genome shotgun (WGS) entry which is preliminary data.</text>
</comment>
<name>A0A8H6BZ39_CANAX</name>
<protein>
    <submittedName>
        <fullName evidence="1">NRDE family protein</fullName>
    </submittedName>
</protein>
<dbReference type="PANTHER" id="PTHR17985:SF8">
    <property type="entry name" value="TRANSPORT AND GOLGI ORGANIZATION PROTEIN 2 HOMOLOG"/>
    <property type="match status" value="1"/>
</dbReference>
<organism evidence="1 2">
    <name type="scientific">Candida albicans</name>
    <name type="common">Yeast</name>
    <dbReference type="NCBI Taxonomy" id="5476"/>
    <lineage>
        <taxon>Eukaryota</taxon>
        <taxon>Fungi</taxon>
        <taxon>Dikarya</taxon>
        <taxon>Ascomycota</taxon>
        <taxon>Saccharomycotina</taxon>
        <taxon>Pichiomycetes</taxon>
        <taxon>Debaryomycetaceae</taxon>
        <taxon>Candida/Lodderomyces clade</taxon>
        <taxon>Candida</taxon>
    </lineage>
</organism>
<dbReference type="GO" id="GO:0007030">
    <property type="term" value="P:Golgi organization"/>
    <property type="evidence" value="ECO:0007669"/>
    <property type="project" value="TreeGrafter"/>
</dbReference>
<dbReference type="InterPro" id="IPR008551">
    <property type="entry name" value="TANGO2"/>
</dbReference>
<evidence type="ECO:0000313" key="1">
    <source>
        <dbReference type="EMBL" id="KAF6067059.1"/>
    </source>
</evidence>
<dbReference type="PANTHER" id="PTHR17985">
    <property type="entry name" value="SER/THR-RICH PROTEIN T10 IN DGCR REGION"/>
    <property type="match status" value="1"/>
</dbReference>
<dbReference type="EMBL" id="JABWAD010000055">
    <property type="protein sequence ID" value="KAF6067059.1"/>
    <property type="molecule type" value="Genomic_DNA"/>
</dbReference>
<gene>
    <name evidence="1" type="ORF">FOB64_004496</name>
</gene>
<dbReference type="Proteomes" id="UP000536275">
    <property type="component" value="Unassembled WGS sequence"/>
</dbReference>
<evidence type="ECO:0000313" key="2">
    <source>
        <dbReference type="Proteomes" id="UP000536275"/>
    </source>
</evidence>
<accession>A0A8H6BZ39</accession>
<dbReference type="AlphaFoldDB" id="A0A8H6BZ39"/>
<dbReference type="GO" id="GO:0009306">
    <property type="term" value="P:protein secretion"/>
    <property type="evidence" value="ECO:0007669"/>
    <property type="project" value="TreeGrafter"/>
</dbReference>
<proteinExistence type="predicted"/>
<reference evidence="1 2" key="1">
    <citation type="submission" date="2020-03" db="EMBL/GenBank/DDBJ databases">
        <title>FDA dAtabase for Regulatory Grade micrObial Sequences (FDA-ARGOS): Supporting development and validation of Infectious Disease Dx tests.</title>
        <authorList>
            <person name="Campos J."/>
            <person name="Goldberg B."/>
            <person name="Tallon L."/>
            <person name="Sadzewicz L."/>
            <person name="Vavikolanu K."/>
            <person name="Mehta A."/>
            <person name="Aluvathingal J."/>
            <person name="Nadendla S."/>
            <person name="Nandy P."/>
            <person name="Geyer C."/>
            <person name="Yan Y."/>
            <person name="Sichtig H."/>
        </authorList>
    </citation>
    <scope>NUCLEOTIDE SEQUENCE [LARGE SCALE GENOMIC DNA]</scope>
    <source>
        <strain evidence="1 2">FDAARGOS_656</strain>
    </source>
</reference>
<dbReference type="Pfam" id="PF05742">
    <property type="entry name" value="TANGO2"/>
    <property type="match status" value="1"/>
</dbReference>
<sequence>MCIAIATTNHPEYPFILLSNRDEFFKRPTMPAHFRDVGNGVKLLSPLDLARQEHGTWIGVTTNGKIAVLVNYRENDQREAISEVSRGILPLDYLCGKESDNEWKDNLAATFRDGRNTIDLKKIGGFSLLYGKLSINPQTGKIHHLNILSNRGDQGKVFKSKETSKDIANGEINLSNDTSDMRMMIYLIRQHLDYQIRYIINHGINDDFEKKFAELKYSIFIPPIVRNNYYETDSVAVGKYYGTRTQTIILLDKYGNLNYYEKNIHNSDDIDLKDVDITSHYKFNIFNDQKNGC</sequence>